<evidence type="ECO:0000313" key="2">
    <source>
        <dbReference type="Proteomes" id="UP000198558"/>
    </source>
</evidence>
<dbReference type="AlphaFoldDB" id="A0A1I0HER5"/>
<sequence length="63" mass="7575">MIYMESKCLSIKYYECLLLLENNIIEIKMNDNILRVTGENLMIKYYSDQEVIIYGKIDCLRFL</sequence>
<reference evidence="2" key="1">
    <citation type="submission" date="2016-10" db="EMBL/GenBank/DDBJ databases">
        <authorList>
            <person name="Varghese N."/>
            <person name="Submissions S."/>
        </authorList>
    </citation>
    <scope>NUCLEOTIDE SEQUENCE [LARGE SCALE GENOMIC DNA]</scope>
    <source>
        <strain evidence="2">DSM 1551</strain>
    </source>
</reference>
<dbReference type="InterPro" id="IPR022476">
    <property type="entry name" value="Spore_YabP/YqfC"/>
</dbReference>
<accession>A0A1I0HER5</accession>
<dbReference type="OrthoDB" id="1651546at2"/>
<dbReference type="RefSeq" id="WP_092356410.1">
    <property type="nucleotide sequence ID" value="NZ_CANSQN010000011.1"/>
</dbReference>
<gene>
    <name evidence="1" type="ORF">SAMN04489758_14723</name>
</gene>
<dbReference type="Pfam" id="PF07873">
    <property type="entry name" value="YabP"/>
    <property type="match status" value="1"/>
</dbReference>
<proteinExistence type="predicted"/>
<keyword evidence="2" id="KW-1185">Reference proteome</keyword>
<name>A0A1I0HER5_9FIRM</name>
<dbReference type="GeneID" id="78289399"/>
<dbReference type="Proteomes" id="UP000198558">
    <property type="component" value="Unassembled WGS sequence"/>
</dbReference>
<dbReference type="EMBL" id="FOIN01000047">
    <property type="protein sequence ID" value="SET81409.1"/>
    <property type="molecule type" value="Genomic_DNA"/>
</dbReference>
<protein>
    <submittedName>
        <fullName evidence="1">Sporulation protein YqfC</fullName>
    </submittedName>
</protein>
<organism evidence="1 2">
    <name type="scientific">Thomasclavelia cocleata</name>
    <dbReference type="NCBI Taxonomy" id="69824"/>
    <lineage>
        <taxon>Bacteria</taxon>
        <taxon>Bacillati</taxon>
        <taxon>Bacillota</taxon>
        <taxon>Erysipelotrichia</taxon>
        <taxon>Erysipelotrichales</taxon>
        <taxon>Coprobacillaceae</taxon>
        <taxon>Thomasclavelia</taxon>
    </lineage>
</organism>
<evidence type="ECO:0000313" key="1">
    <source>
        <dbReference type="EMBL" id="SET81409.1"/>
    </source>
</evidence>